<evidence type="ECO:0000259" key="2">
    <source>
        <dbReference type="Pfam" id="PF14742"/>
    </source>
</evidence>
<dbReference type="AlphaFoldDB" id="A0A2W5Z3J7"/>
<dbReference type="Pfam" id="PF14742">
    <property type="entry name" value="GDE_N_bis"/>
    <property type="match status" value="1"/>
</dbReference>
<dbReference type="Pfam" id="PF22422">
    <property type="entry name" value="MGH1-like_GH"/>
    <property type="match status" value="1"/>
</dbReference>
<proteinExistence type="predicted"/>
<dbReference type="Gene3D" id="1.50.10.10">
    <property type="match status" value="1"/>
</dbReference>
<accession>A0A2W5Z3J7</accession>
<dbReference type="InterPro" id="IPR054491">
    <property type="entry name" value="MGH1-like_GH"/>
</dbReference>
<comment type="caution">
    <text evidence="4">The sequence shown here is derived from an EMBL/GenBank/DDBJ whole genome shotgun (WGS) entry which is preliminary data.</text>
</comment>
<sequence>MIPSAFDSHRGTWLTPDPTTDRRRLSRTSLVTVQRGPALMAINQGSTFLVCATDSSIESLKGQGQGLYADDTRFLSRHRLRLNGQALSVVASSRLSYHHARWTLMASEVASLDGNVSDVRVIVTVDRVIGAQRLHEDLAVTAYGATPVLLLLEVILSSDFADLFEVRTERWQRRASLATTWHAQQLESRYRRDGFVRRCLVRSDSAHPATYANGELHFPIDLQPNQPWRAHLQYDLLTSARARPALASCPVHTPVEDRAERLRRRWHRTVSRVIPTDLRMLQAYEQAVEDFAALRLYDLDFSQDVWLPAAGIPWFVAVFGRDSLLASMQALPVHPLFAMGTLQKLSQWQATEDDPVRDAEPGKICHEMRVGEWAQFHTIPHSPYYGTADATPLYLLLLAETYRWLGDAEPLGRFRDTAERCLDWIDRYGDRDGDGLQEWAPRSATGYRNQCWRDAEDGVLDEQGGFPPHPIGTCELQAYVYAAKRGIADLFAAWGDGARAQRLRDEAELLRGRFLEAYWLEVEGTVAFALDGNKRALRTATSNPGQVLWLSLLDQDRGERVANRLMQADLFSGWGLRTLSTEHPSYDPYSYQRGSIWPHDTMIAAAGLRRYGRIEDAWRLVDGLLAAVTSFERIQMPELFCGLPRRHPGVPVPYQRANVPQAWAAGSIFMAVRVLLGLEPDAPHGRIYLDPALPPWCPELTIRNVRVGAHRLAIRAWRRPDGSCEVSVEGNRAGLEVVRGRPPWLELPLA</sequence>
<evidence type="ECO:0000313" key="5">
    <source>
        <dbReference type="Proteomes" id="UP000248724"/>
    </source>
</evidence>
<dbReference type="Proteomes" id="UP000248724">
    <property type="component" value="Unassembled WGS sequence"/>
</dbReference>
<evidence type="ECO:0000256" key="1">
    <source>
        <dbReference type="SAM" id="MobiDB-lite"/>
    </source>
</evidence>
<dbReference type="InterPro" id="IPR012341">
    <property type="entry name" value="6hp_glycosidase-like_sf"/>
</dbReference>
<gene>
    <name evidence="4" type="ORF">DLM65_09680</name>
</gene>
<feature type="domain" description="Mannosylglycerate hydrolase MGH1-like glycoside hydrolase" evidence="3">
    <location>
        <begin position="416"/>
        <end position="629"/>
    </location>
</feature>
<organism evidence="4 5">
    <name type="scientific">Candidatus Aeolococcus gillhamiae</name>
    <dbReference type="NCBI Taxonomy" id="3127015"/>
    <lineage>
        <taxon>Bacteria</taxon>
        <taxon>Bacillati</taxon>
        <taxon>Candidatus Dormiibacterota</taxon>
        <taxon>Candidatus Dormibacteria</taxon>
        <taxon>Candidatus Aeolococcales</taxon>
        <taxon>Candidatus Aeolococcaceae</taxon>
        <taxon>Candidatus Aeolococcus</taxon>
    </lineage>
</organism>
<name>A0A2W5Z3J7_9BACT</name>
<feature type="region of interest" description="Disordered" evidence="1">
    <location>
        <begin position="1"/>
        <end position="21"/>
    </location>
</feature>
<protein>
    <submittedName>
        <fullName evidence="4">Amylo-alpha-1,6-glucosidase</fullName>
    </submittedName>
</protein>
<dbReference type="SUPFAM" id="SSF48208">
    <property type="entry name" value="Six-hairpin glycosidases"/>
    <property type="match status" value="1"/>
</dbReference>
<reference evidence="4 5" key="1">
    <citation type="journal article" date="2017" name="Nature">
        <title>Atmospheric trace gases support primary production in Antarctic desert surface soil.</title>
        <authorList>
            <person name="Ji M."/>
            <person name="Greening C."/>
            <person name="Vanwonterghem I."/>
            <person name="Carere C.R."/>
            <person name="Bay S.K."/>
            <person name="Steen J.A."/>
            <person name="Montgomery K."/>
            <person name="Lines T."/>
            <person name="Beardall J."/>
            <person name="van Dorst J."/>
            <person name="Snape I."/>
            <person name="Stott M.B."/>
            <person name="Hugenholtz P."/>
            <person name="Ferrari B.C."/>
        </authorList>
    </citation>
    <scope>NUCLEOTIDE SEQUENCE [LARGE SCALE GENOMIC DNA]</scope>
    <source>
        <strain evidence="4">RRmetagenome_bin12</strain>
    </source>
</reference>
<dbReference type="InterPro" id="IPR008928">
    <property type="entry name" value="6-hairpin_glycosidase_sf"/>
</dbReference>
<dbReference type="InterPro" id="IPR032856">
    <property type="entry name" value="GDE_N_bis"/>
</dbReference>
<feature type="domain" description="Putative glycogen debranching enzyme N-terminal" evidence="2">
    <location>
        <begin position="42"/>
        <end position="232"/>
    </location>
</feature>
<evidence type="ECO:0000259" key="3">
    <source>
        <dbReference type="Pfam" id="PF22422"/>
    </source>
</evidence>
<dbReference type="EMBL" id="QHBU01000189">
    <property type="protein sequence ID" value="PZR79793.1"/>
    <property type="molecule type" value="Genomic_DNA"/>
</dbReference>
<evidence type="ECO:0000313" key="4">
    <source>
        <dbReference type="EMBL" id="PZR79793.1"/>
    </source>
</evidence>
<dbReference type="GO" id="GO:0005975">
    <property type="term" value="P:carbohydrate metabolic process"/>
    <property type="evidence" value="ECO:0007669"/>
    <property type="project" value="InterPro"/>
</dbReference>